<name>A0AAX2GYJ3_9FLAO</name>
<evidence type="ECO:0000313" key="2">
    <source>
        <dbReference type="EMBL" id="SNV11725.1"/>
    </source>
</evidence>
<gene>
    <name evidence="1" type="ORF">AXF12_01535</name>
    <name evidence="2" type="ORF">SAMEA44541418_01452</name>
</gene>
<dbReference type="Pfam" id="PF08713">
    <property type="entry name" value="DNA_alkylation"/>
    <property type="match status" value="1"/>
</dbReference>
<dbReference type="SUPFAM" id="SSF48371">
    <property type="entry name" value="ARM repeat"/>
    <property type="match status" value="1"/>
</dbReference>
<dbReference type="EMBL" id="LT906449">
    <property type="protein sequence ID" value="SNV11725.1"/>
    <property type="molecule type" value="Genomic_DNA"/>
</dbReference>
<organism evidence="2 4">
    <name type="scientific">Capnocytophaga haemolytica</name>
    <dbReference type="NCBI Taxonomy" id="45243"/>
    <lineage>
        <taxon>Bacteria</taxon>
        <taxon>Pseudomonadati</taxon>
        <taxon>Bacteroidota</taxon>
        <taxon>Flavobacteriia</taxon>
        <taxon>Flavobacteriales</taxon>
        <taxon>Flavobacteriaceae</taxon>
        <taxon>Capnocytophaga</taxon>
    </lineage>
</organism>
<dbReference type="Gene3D" id="1.25.40.290">
    <property type="entry name" value="ARM repeat domains"/>
    <property type="match status" value="1"/>
</dbReference>
<sequence>MQLKDHFGYNLVDLLSDKINAVDATFSRNNFKKALSAQFLDYALTGRVACITDALYTVFGNYEHGIGVLLQILGDENPKETGMFTDYYWVMPIAKYVEVYGLDNFQLSMQALEAITKRNTAEYAVRPFITRYTDKMLPQMTHWAQSDNFHLRRLSSEGLRPKLPWAKKLDLFTENPTPVFAILELLKDDPIKFVMKSVGNHLADYLKLNPSPALLLLDRWAADPNATPHRHWIIKHAKRKYKE</sequence>
<keyword evidence="3" id="KW-1185">Reference proteome</keyword>
<dbReference type="RefSeq" id="WP_066427898.1">
    <property type="nucleotide sequence ID" value="NZ_CP014227.1"/>
</dbReference>
<dbReference type="Proteomes" id="UP000215539">
    <property type="component" value="Chromosome 1"/>
</dbReference>
<protein>
    <submittedName>
        <fullName evidence="1">3-methyladenine DNA glycosylase</fullName>
    </submittedName>
    <submittedName>
        <fullName evidence="2">DNA alkylation repair enzyme</fullName>
    </submittedName>
</protein>
<reference evidence="1 3" key="1">
    <citation type="submission" date="2016-02" db="EMBL/GenBank/DDBJ databases">
        <authorList>
            <person name="Holder M.E."/>
            <person name="Ajami N.J."/>
            <person name="Petrosino J.F."/>
        </authorList>
    </citation>
    <scope>NUCLEOTIDE SEQUENCE [LARGE SCALE GENOMIC DNA]</scope>
    <source>
        <strain evidence="1 3">CCUG 32990</strain>
    </source>
</reference>
<dbReference type="InterPro" id="IPR016024">
    <property type="entry name" value="ARM-type_fold"/>
</dbReference>
<evidence type="ECO:0000313" key="1">
    <source>
        <dbReference type="EMBL" id="AMD84331.1"/>
    </source>
</evidence>
<evidence type="ECO:0000313" key="4">
    <source>
        <dbReference type="Proteomes" id="UP000215539"/>
    </source>
</evidence>
<dbReference type="Proteomes" id="UP000065822">
    <property type="component" value="Chromosome"/>
</dbReference>
<evidence type="ECO:0000313" key="3">
    <source>
        <dbReference type="Proteomes" id="UP000065822"/>
    </source>
</evidence>
<reference evidence="2 4" key="2">
    <citation type="submission" date="2017-06" db="EMBL/GenBank/DDBJ databases">
        <authorList>
            <consortium name="Pathogen Informatics"/>
        </authorList>
    </citation>
    <scope>NUCLEOTIDE SEQUENCE [LARGE SCALE GENOMIC DNA]</scope>
    <source>
        <strain evidence="2 4">NCTC12947</strain>
    </source>
</reference>
<accession>A0AAX2GYJ3</accession>
<dbReference type="EMBL" id="CP014227">
    <property type="protein sequence ID" value="AMD84331.1"/>
    <property type="molecule type" value="Genomic_DNA"/>
</dbReference>
<dbReference type="KEGG" id="chg:AXF12_01535"/>
<dbReference type="AlphaFoldDB" id="A0AAX2GYJ3"/>
<dbReference type="InterPro" id="IPR014825">
    <property type="entry name" value="DNA_alkylation"/>
</dbReference>
<proteinExistence type="predicted"/>